<evidence type="ECO:0000313" key="1">
    <source>
        <dbReference type="EMBL" id="GAE92313.1"/>
    </source>
</evidence>
<dbReference type="eggNOG" id="COG3634">
    <property type="taxonomic scope" value="Bacteria"/>
</dbReference>
<dbReference type="InterPro" id="IPR036188">
    <property type="entry name" value="FAD/NAD-bd_sf"/>
</dbReference>
<protein>
    <submittedName>
        <fullName evidence="1">Alkyl hydroperoxide reductase protein F</fullName>
    </submittedName>
</protein>
<name>W4VHL8_9BACI</name>
<dbReference type="Gene3D" id="3.50.50.60">
    <property type="entry name" value="FAD/NAD(P)-binding domain"/>
    <property type="match status" value="1"/>
</dbReference>
<reference evidence="1 2" key="1">
    <citation type="journal article" date="2014" name="Genome Announc.">
        <title>Draft Genome Sequence of the Boron-Tolerant and Moderately Halotolerant Bacterium Gracilibacillus boraciitolerans JCM 21714T.</title>
        <authorList>
            <person name="Ahmed I."/>
            <person name="Oshima K."/>
            <person name="Suda W."/>
            <person name="Kitamura K."/>
            <person name="Iida T."/>
            <person name="Ohmori Y."/>
            <person name="Fujiwara T."/>
            <person name="Hattori M."/>
            <person name="Ohkuma M."/>
        </authorList>
    </citation>
    <scope>NUCLEOTIDE SEQUENCE [LARGE SCALE GENOMIC DNA]</scope>
    <source>
        <strain evidence="1 2">JCM 21714</strain>
    </source>
</reference>
<comment type="caution">
    <text evidence="1">The sequence shown here is derived from an EMBL/GenBank/DDBJ whole genome shotgun (WGS) entry which is preliminary data.</text>
</comment>
<gene>
    <name evidence="1" type="ORF">JCM21714_1302</name>
</gene>
<dbReference type="STRING" id="1298598.JCM21714_1302"/>
<evidence type="ECO:0000313" key="2">
    <source>
        <dbReference type="Proteomes" id="UP000019102"/>
    </source>
</evidence>
<dbReference type="SUPFAM" id="SSF51905">
    <property type="entry name" value="FAD/NAD(P)-binding domain"/>
    <property type="match status" value="1"/>
</dbReference>
<proteinExistence type="predicted"/>
<dbReference type="Proteomes" id="UP000019102">
    <property type="component" value="Unassembled WGS sequence"/>
</dbReference>
<sequence length="48" mass="4792">MVDGHGSTSLPGVFAAGDCTNSAFKQIIIAMGSGATAALGAFDHLIRN</sequence>
<keyword evidence="2" id="KW-1185">Reference proteome</keyword>
<dbReference type="EMBL" id="BAVS01000004">
    <property type="protein sequence ID" value="GAE92313.1"/>
    <property type="molecule type" value="Genomic_DNA"/>
</dbReference>
<organism evidence="1 2">
    <name type="scientific">Gracilibacillus boraciitolerans JCM 21714</name>
    <dbReference type="NCBI Taxonomy" id="1298598"/>
    <lineage>
        <taxon>Bacteria</taxon>
        <taxon>Bacillati</taxon>
        <taxon>Bacillota</taxon>
        <taxon>Bacilli</taxon>
        <taxon>Bacillales</taxon>
        <taxon>Bacillaceae</taxon>
        <taxon>Gracilibacillus</taxon>
    </lineage>
</organism>
<accession>W4VHL8</accession>
<dbReference type="AlphaFoldDB" id="W4VHL8"/>